<dbReference type="InterPro" id="IPR045886">
    <property type="entry name" value="ThiF/MoeB/HesA"/>
</dbReference>
<evidence type="ECO:0000256" key="1">
    <source>
        <dbReference type="SAM" id="MobiDB-lite"/>
    </source>
</evidence>
<comment type="caution">
    <text evidence="3">The sequence shown here is derived from an EMBL/GenBank/DDBJ whole genome shotgun (WGS) entry which is preliminary data.</text>
</comment>
<feature type="domain" description="THIF-type NAD/FAD binding fold" evidence="2">
    <location>
        <begin position="7"/>
        <end position="249"/>
    </location>
</feature>
<dbReference type="AlphaFoldDB" id="A0AA37MYD3"/>
<dbReference type="RefSeq" id="WP_238316137.1">
    <property type="nucleotide sequence ID" value="NZ_BQKV01000021.1"/>
</dbReference>
<accession>A0AA37MYD3</accession>
<protein>
    <submittedName>
        <fullName evidence="3">tRNA threonylcarbamoyladenosine dehydratase</fullName>
    </submittedName>
</protein>
<dbReference type="InterPro" id="IPR000594">
    <property type="entry name" value="ThiF_NAD_FAD-bd"/>
</dbReference>
<dbReference type="GO" id="GO:0061504">
    <property type="term" value="P:cyclic threonylcarbamoyladenosine biosynthetic process"/>
    <property type="evidence" value="ECO:0007669"/>
    <property type="project" value="TreeGrafter"/>
</dbReference>
<evidence type="ECO:0000313" key="4">
    <source>
        <dbReference type="Proteomes" id="UP001055185"/>
    </source>
</evidence>
<sequence>MNEQLSRTRLLLGQTGIEKLRAARVAVFGVGGVGGYTVEALARSGVGALDLIDDDQVCLSNLNRQIIALHSTIGQYKVDVAAARIHDIDPEITVRTYKTFYTPETAGQFDFTQYDYVVDAIDTVTGKLSLVMQAQAAGVPILCCMGAGNKLDPTQLEVADIYETSVCPLARVMRNECRKRGVKHLKVVYSREPALTPIPDPEAPDGGTPADATRPGGPRRATPGSTAFVPSVAGLILAGEVIKDLAGYNRK</sequence>
<dbReference type="SUPFAM" id="SSF69572">
    <property type="entry name" value="Activating enzymes of the ubiquitin-like proteins"/>
    <property type="match status" value="1"/>
</dbReference>
<dbReference type="Gene3D" id="3.40.50.720">
    <property type="entry name" value="NAD(P)-binding Rossmann-like Domain"/>
    <property type="match status" value="1"/>
</dbReference>
<organism evidence="3 4">
    <name type="scientific">Faecalibacterium gallinarum</name>
    <dbReference type="NCBI Taxonomy" id="2903556"/>
    <lineage>
        <taxon>Bacteria</taxon>
        <taxon>Bacillati</taxon>
        <taxon>Bacillota</taxon>
        <taxon>Clostridia</taxon>
        <taxon>Eubacteriales</taxon>
        <taxon>Oscillospiraceae</taxon>
        <taxon>Faecalibacterium</taxon>
    </lineage>
</organism>
<dbReference type="CDD" id="cd00755">
    <property type="entry name" value="YgdL_like"/>
    <property type="match status" value="1"/>
</dbReference>
<keyword evidence="4" id="KW-1185">Reference proteome</keyword>
<dbReference type="PANTHER" id="PTHR43267:SF1">
    <property type="entry name" value="TRNA THREONYLCARBAMOYLADENOSINE DEHYDRATASE"/>
    <property type="match status" value="1"/>
</dbReference>
<evidence type="ECO:0000259" key="2">
    <source>
        <dbReference type="Pfam" id="PF00899"/>
    </source>
</evidence>
<dbReference type="GO" id="GO:0061503">
    <property type="term" value="F:tRNA threonylcarbamoyladenosine dehydratase"/>
    <property type="evidence" value="ECO:0007669"/>
    <property type="project" value="TreeGrafter"/>
</dbReference>
<dbReference type="Pfam" id="PF00899">
    <property type="entry name" value="ThiF"/>
    <property type="match status" value="1"/>
</dbReference>
<feature type="region of interest" description="Disordered" evidence="1">
    <location>
        <begin position="193"/>
        <end position="226"/>
    </location>
</feature>
<evidence type="ECO:0000313" key="3">
    <source>
        <dbReference type="EMBL" id="GJN63885.1"/>
    </source>
</evidence>
<reference evidence="3" key="1">
    <citation type="journal article" date="2022" name="Int. J. Syst. Evol. Microbiol.">
        <title>Genome-based, phenotypic and chemotaxonomic classification of Faecalibacterium strains: proposal of three novel species Faecalibacterium duncaniae sp. nov., Faecalibacterium hattorii sp. nov. and Faecalibacterium gallinarum sp. nov. .</title>
        <authorList>
            <person name="Sakamoto M."/>
            <person name="Sakurai N."/>
            <person name="Tanno H."/>
            <person name="Iino T."/>
            <person name="Ohkuma M."/>
            <person name="Endo A."/>
        </authorList>
    </citation>
    <scope>NUCLEOTIDE SEQUENCE</scope>
    <source>
        <strain evidence="3">JCM 17207</strain>
    </source>
</reference>
<dbReference type="InterPro" id="IPR035985">
    <property type="entry name" value="Ubiquitin-activating_enz"/>
</dbReference>
<dbReference type="Proteomes" id="UP001055185">
    <property type="component" value="Unassembled WGS sequence"/>
</dbReference>
<proteinExistence type="predicted"/>
<dbReference type="PANTHER" id="PTHR43267">
    <property type="entry name" value="TRNA THREONYLCARBAMOYLADENOSINE DEHYDRATASE"/>
    <property type="match status" value="1"/>
</dbReference>
<name>A0AA37MYD3_9FIRM</name>
<dbReference type="GO" id="GO:0008641">
    <property type="term" value="F:ubiquitin-like modifier activating enzyme activity"/>
    <property type="evidence" value="ECO:0007669"/>
    <property type="project" value="InterPro"/>
</dbReference>
<gene>
    <name evidence="3" type="ORF">JCM17207_05100</name>
</gene>
<dbReference type="EMBL" id="BQKV01000021">
    <property type="protein sequence ID" value="GJN63885.1"/>
    <property type="molecule type" value="Genomic_DNA"/>
</dbReference>